<gene>
    <name evidence="8" type="ORF">PBV87_20835</name>
</gene>
<comment type="caution">
    <text evidence="8">The sequence shown here is derived from an EMBL/GenBank/DDBJ whole genome shotgun (WGS) entry which is preliminary data.</text>
</comment>
<feature type="domain" description="ABC-2 type transporter transmembrane" evidence="7">
    <location>
        <begin position="23"/>
        <end position="163"/>
    </location>
</feature>
<evidence type="ECO:0000313" key="9">
    <source>
        <dbReference type="Proteomes" id="UP001169242"/>
    </source>
</evidence>
<evidence type="ECO:0000313" key="8">
    <source>
        <dbReference type="EMBL" id="MDA3733924.1"/>
    </source>
</evidence>
<feature type="transmembrane region" description="Helical" evidence="6">
    <location>
        <begin position="580"/>
        <end position="602"/>
    </location>
</feature>
<feature type="domain" description="ABC-2 type transporter transmembrane" evidence="7">
    <location>
        <begin position="288"/>
        <end position="682"/>
    </location>
</feature>
<dbReference type="Pfam" id="PF12698">
    <property type="entry name" value="ABC2_membrane_3"/>
    <property type="match status" value="2"/>
</dbReference>
<dbReference type="RefSeq" id="WP_271013595.1">
    <property type="nucleotide sequence ID" value="NZ_JAQIFT010000069.1"/>
</dbReference>
<keyword evidence="5" id="KW-0175">Coiled coil</keyword>
<comment type="subcellular location">
    <subcellularLocation>
        <location evidence="1">Membrane</location>
        <topology evidence="1">Multi-pass membrane protein</topology>
    </subcellularLocation>
</comment>
<dbReference type="Gene3D" id="3.40.1710.10">
    <property type="entry name" value="abc type-2 transporter like domain"/>
    <property type="match status" value="1"/>
</dbReference>
<reference evidence="8" key="1">
    <citation type="journal article" date="2023" name="Int. J. Syst. Evol. Microbiol.">
        <title>&lt;i&gt;Holtiella tumoricola&lt;/i&gt; gen. nov. sp. nov., isolated from a human clinical sample.</title>
        <authorList>
            <person name="Allen-Vercoe E."/>
            <person name="Daigneault M.C."/>
            <person name="Vancuren S.J."/>
            <person name="Cochrane K."/>
            <person name="O'Neal L.L."/>
            <person name="Sankaranarayanan K."/>
            <person name="Lawson P.A."/>
        </authorList>
    </citation>
    <scope>NUCLEOTIDE SEQUENCE</scope>
    <source>
        <strain evidence="8">CC70A</strain>
    </source>
</reference>
<dbReference type="GO" id="GO:0016020">
    <property type="term" value="C:membrane"/>
    <property type="evidence" value="ECO:0007669"/>
    <property type="project" value="UniProtKB-SubCell"/>
</dbReference>
<dbReference type="InterPro" id="IPR051328">
    <property type="entry name" value="T7SS_ABC-Transporter"/>
</dbReference>
<dbReference type="EMBL" id="JAQIFT010000069">
    <property type="protein sequence ID" value="MDA3733924.1"/>
    <property type="molecule type" value="Genomic_DNA"/>
</dbReference>
<feature type="transmembrane region" description="Helical" evidence="6">
    <location>
        <begin position="666"/>
        <end position="683"/>
    </location>
</feature>
<evidence type="ECO:0000256" key="1">
    <source>
        <dbReference type="ARBA" id="ARBA00004141"/>
    </source>
</evidence>
<feature type="transmembrane region" description="Helical" evidence="6">
    <location>
        <begin position="609"/>
        <end position="627"/>
    </location>
</feature>
<dbReference type="InterPro" id="IPR017501">
    <property type="entry name" value="Phage_infect_YhgE_C"/>
</dbReference>
<keyword evidence="2 6" id="KW-0812">Transmembrane</keyword>
<dbReference type="InterPro" id="IPR017500">
    <property type="entry name" value="Phage_infect_YhgE_N"/>
</dbReference>
<protein>
    <submittedName>
        <fullName evidence="8">YhgE/Pip domain-containing protein</fullName>
    </submittedName>
</protein>
<dbReference type="PANTHER" id="PTHR43077">
    <property type="entry name" value="TRANSPORT PERMEASE YVFS-RELATED"/>
    <property type="match status" value="1"/>
</dbReference>
<organism evidence="8 9">
    <name type="scientific">Holtiella tumoricola</name>
    <dbReference type="NCBI Taxonomy" id="3018743"/>
    <lineage>
        <taxon>Bacteria</taxon>
        <taxon>Bacillati</taxon>
        <taxon>Bacillota</taxon>
        <taxon>Clostridia</taxon>
        <taxon>Lachnospirales</taxon>
        <taxon>Cellulosilyticaceae</taxon>
        <taxon>Holtiella</taxon>
    </lineage>
</organism>
<accession>A0AA42J2N0</accession>
<evidence type="ECO:0000259" key="7">
    <source>
        <dbReference type="Pfam" id="PF12698"/>
    </source>
</evidence>
<sequence>MRKIGTIFKQDLKRMTTNIPTFIIVCGLLILPSLYAWFNIKANWDPYGATGGIKVAVVNEDQGTILLDEPLNIGNQVIEELQKNTKLGWEFVGLEDAEYGVRSGKYYAYIKIPSTFTEDLKSITTQNQQKPTLVYVINEKSNAIAPKITSSGANSLKATVSENIITTANEVIFEAFNQVGFSLEENMPQLKDLAIAMMELDENREQIAKDITRYYEGIVQAEEVLETVGDKLPLAEDTVIQIGQVAANAQEALEGTSEVLRDIGDTTENTLNEMENIAGDVIDFVEQVKTELSNSEAVYDTLQDIQGAVGSLKKMNQNVMGLLSVLKLPHDSLKNLNISLKTLEAELNTASDMLVQGKEQALSGLETINIETINIKSTITASLTFFQNELRPQINRMINQTTQIAGQVSTLSKDVTLLFPKLENVEGLGIDALQKGEKVLNKVQEQLPMVQDELHRFAEKLSFFQNGEELDSLIELLETNPELIAKYIASPVVLEEEALYPIPNYGSAMTPFYTILAIWVGIVILSAMLTTESALEDVTPREEYIGKGMTYLFLSLIQSLIIALGDLFILKVYVSNKLAFILLSLVSAFVFTCVIYTLVALFGNLGKGIVIILLVLQISSAGGTFPIEVIPPFFRIISRFVPFTYAIGTLREAQGGIFYPNLYNQLIHLAVFAIVFLLVGLLFKKSLKIVHELFNEKFKLSGLGE</sequence>
<evidence type="ECO:0000256" key="3">
    <source>
        <dbReference type="ARBA" id="ARBA00022989"/>
    </source>
</evidence>
<dbReference type="GO" id="GO:0140359">
    <property type="term" value="F:ABC-type transporter activity"/>
    <property type="evidence" value="ECO:0007669"/>
    <property type="project" value="InterPro"/>
</dbReference>
<dbReference type="AlphaFoldDB" id="A0AA42J2N0"/>
<evidence type="ECO:0000256" key="2">
    <source>
        <dbReference type="ARBA" id="ARBA00022692"/>
    </source>
</evidence>
<dbReference type="PANTHER" id="PTHR43077:SF10">
    <property type="entry name" value="TRANSPORT PERMEASE PROTEIN"/>
    <property type="match status" value="1"/>
</dbReference>
<name>A0AA42J2N0_9FIRM</name>
<evidence type="ECO:0000256" key="5">
    <source>
        <dbReference type="SAM" id="Coils"/>
    </source>
</evidence>
<dbReference type="InterPro" id="IPR013525">
    <property type="entry name" value="ABC2_TM"/>
</dbReference>
<dbReference type="Proteomes" id="UP001169242">
    <property type="component" value="Unassembled WGS sequence"/>
</dbReference>
<feature type="transmembrane region" description="Helical" evidence="6">
    <location>
        <begin position="21"/>
        <end position="38"/>
    </location>
</feature>
<keyword evidence="3 6" id="KW-1133">Transmembrane helix</keyword>
<feature type="transmembrane region" description="Helical" evidence="6">
    <location>
        <begin position="551"/>
        <end position="574"/>
    </location>
</feature>
<dbReference type="NCBIfam" id="TIGR03061">
    <property type="entry name" value="pip_yhgE_Nterm"/>
    <property type="match status" value="1"/>
</dbReference>
<evidence type="ECO:0000256" key="4">
    <source>
        <dbReference type="ARBA" id="ARBA00023136"/>
    </source>
</evidence>
<evidence type="ECO:0000256" key="6">
    <source>
        <dbReference type="SAM" id="Phobius"/>
    </source>
</evidence>
<keyword evidence="9" id="KW-1185">Reference proteome</keyword>
<feature type="transmembrane region" description="Helical" evidence="6">
    <location>
        <begin position="512"/>
        <end position="530"/>
    </location>
</feature>
<proteinExistence type="predicted"/>
<keyword evidence="4 6" id="KW-0472">Membrane</keyword>
<feature type="coiled-coil region" evidence="5">
    <location>
        <begin position="333"/>
        <end position="360"/>
    </location>
</feature>
<dbReference type="NCBIfam" id="TIGR03062">
    <property type="entry name" value="pip_yhgE_Cterm"/>
    <property type="match status" value="1"/>
</dbReference>